<comment type="subcellular location">
    <subcellularLocation>
        <location evidence="1">Cell membrane</location>
        <topology evidence="1">Single-pass type I membrane protein</topology>
    </subcellularLocation>
</comment>
<evidence type="ECO:0000256" key="21">
    <source>
        <dbReference type="SAM" id="Phobius"/>
    </source>
</evidence>
<keyword evidence="6 21" id="KW-0812">Transmembrane</keyword>
<evidence type="ECO:0000256" key="10">
    <source>
        <dbReference type="ARBA" id="ARBA00022989"/>
    </source>
</evidence>
<evidence type="ECO:0000256" key="17">
    <source>
        <dbReference type="PIRSR" id="PIRSR000615-1"/>
    </source>
</evidence>
<keyword evidence="4" id="KW-0597">Phosphoprotein</keyword>
<dbReference type="InterPro" id="IPR008266">
    <property type="entry name" value="Tyr_kinase_AS"/>
</dbReference>
<evidence type="ECO:0000256" key="7">
    <source>
        <dbReference type="ARBA" id="ARBA00022741"/>
    </source>
</evidence>
<evidence type="ECO:0000256" key="6">
    <source>
        <dbReference type="ARBA" id="ARBA00022692"/>
    </source>
</evidence>
<dbReference type="SUPFAM" id="SSF56112">
    <property type="entry name" value="Protein kinase-like (PK-like)"/>
    <property type="match status" value="1"/>
</dbReference>
<evidence type="ECO:0000259" key="23">
    <source>
        <dbReference type="PROSITE" id="PS50835"/>
    </source>
</evidence>
<evidence type="ECO:0000256" key="13">
    <source>
        <dbReference type="ARBA" id="ARBA00023157"/>
    </source>
</evidence>
<keyword evidence="10 21" id="KW-1133">Transmembrane helix</keyword>
<dbReference type="InterPro" id="IPR000719">
    <property type="entry name" value="Prot_kinase_dom"/>
</dbReference>
<feature type="domain" description="Ig-like" evidence="23">
    <location>
        <begin position="655"/>
        <end position="739"/>
    </location>
</feature>
<evidence type="ECO:0000256" key="9">
    <source>
        <dbReference type="ARBA" id="ARBA00022840"/>
    </source>
</evidence>
<evidence type="ECO:0000256" key="8">
    <source>
        <dbReference type="ARBA" id="ARBA00022777"/>
    </source>
</evidence>
<dbReference type="FunFam" id="3.30.200.20:FF:000619">
    <property type="entry name" value="macrophage colony-stimulating factor 1 receptor isoform X2"/>
    <property type="match status" value="1"/>
</dbReference>
<keyword evidence="5" id="KW-0808">Transferase</keyword>
<dbReference type="InterPro" id="IPR001824">
    <property type="entry name" value="Tyr_kinase_rcpt_3_CS"/>
</dbReference>
<feature type="binding site" evidence="18">
    <location>
        <position position="898"/>
    </location>
    <ligand>
        <name>ATP</name>
        <dbReference type="ChEBI" id="CHEBI:30616"/>
    </ligand>
</feature>
<dbReference type="PANTHER" id="PTHR24416">
    <property type="entry name" value="TYROSINE-PROTEIN KINASE RECEPTOR"/>
    <property type="match status" value="1"/>
</dbReference>
<dbReference type="InterPro" id="IPR011009">
    <property type="entry name" value="Kinase-like_dom_sf"/>
</dbReference>
<evidence type="ECO:0000256" key="5">
    <source>
        <dbReference type="ARBA" id="ARBA00022679"/>
    </source>
</evidence>
<evidence type="ECO:0000256" key="2">
    <source>
        <dbReference type="ARBA" id="ARBA00011902"/>
    </source>
</evidence>
<dbReference type="Gene3D" id="2.60.40.10">
    <property type="entry name" value="Immunoglobulins"/>
    <property type="match status" value="6"/>
</dbReference>
<keyword evidence="7 18" id="KW-0547">Nucleotide-binding</keyword>
<dbReference type="GO" id="GO:0046872">
    <property type="term" value="F:metal ion binding"/>
    <property type="evidence" value="ECO:0007669"/>
    <property type="project" value="UniProtKB-KW"/>
</dbReference>
<dbReference type="Pfam" id="PF07714">
    <property type="entry name" value="PK_Tyr_Ser-Thr"/>
    <property type="match status" value="1"/>
</dbReference>
<evidence type="ECO:0000313" key="24">
    <source>
        <dbReference type="EMBL" id="AAS79436.1"/>
    </source>
</evidence>
<evidence type="ECO:0000256" key="16">
    <source>
        <dbReference type="ARBA" id="ARBA00023319"/>
    </source>
</evidence>
<protein>
    <recommendedName>
        <fullName evidence="2">receptor protein-tyrosine kinase</fullName>
        <ecNumber evidence="2">2.7.10.1</ecNumber>
    </recommendedName>
</protein>
<dbReference type="InterPro" id="IPR020635">
    <property type="entry name" value="Tyr_kinase_cat_dom"/>
</dbReference>
<dbReference type="EMBL" id="AY508722">
    <property type="protein sequence ID" value="AAS79436.1"/>
    <property type="molecule type" value="mRNA"/>
</dbReference>
<dbReference type="Gene3D" id="3.30.200.20">
    <property type="entry name" value="Phosphorylase Kinase, domain 1"/>
    <property type="match status" value="2"/>
</dbReference>
<dbReference type="EC" id="2.7.10.1" evidence="2"/>
<evidence type="ECO:0000259" key="22">
    <source>
        <dbReference type="PROSITE" id="PS50011"/>
    </source>
</evidence>
<evidence type="ECO:0000256" key="3">
    <source>
        <dbReference type="ARBA" id="ARBA00022475"/>
    </source>
</evidence>
<dbReference type="PANTHER" id="PTHR24416:SF600">
    <property type="entry name" value="PDGF- AND VEGF-RECEPTOR RELATED, ISOFORM J"/>
    <property type="match status" value="1"/>
</dbReference>
<dbReference type="PIRSF" id="PIRSF000615">
    <property type="entry name" value="TyrPK_CSF1-R"/>
    <property type="match status" value="1"/>
</dbReference>
<feature type="domain" description="Ig-like" evidence="23">
    <location>
        <begin position="548"/>
        <end position="650"/>
    </location>
</feature>
<feature type="transmembrane region" description="Helical" evidence="21">
    <location>
        <begin position="755"/>
        <end position="776"/>
    </location>
</feature>
<dbReference type="GO" id="GO:0005524">
    <property type="term" value="F:ATP binding"/>
    <property type="evidence" value="ECO:0007669"/>
    <property type="project" value="UniProtKB-KW"/>
</dbReference>
<dbReference type="GO" id="GO:0005886">
    <property type="term" value="C:plasma membrane"/>
    <property type="evidence" value="ECO:0007669"/>
    <property type="project" value="UniProtKB-SubCell"/>
</dbReference>
<dbReference type="PROSITE" id="PS50011">
    <property type="entry name" value="PROTEIN_KINASE_DOM"/>
    <property type="match status" value="1"/>
</dbReference>
<dbReference type="PRINTS" id="PR00109">
    <property type="entry name" value="TYRKINASE"/>
</dbReference>
<dbReference type="InterPro" id="IPR003599">
    <property type="entry name" value="Ig_sub"/>
</dbReference>
<feature type="domain" description="Ig-like" evidence="23">
    <location>
        <begin position="341"/>
        <end position="446"/>
    </location>
</feature>
<dbReference type="SMART" id="SM00408">
    <property type="entry name" value="IGc2"/>
    <property type="match status" value="5"/>
</dbReference>
<keyword evidence="19" id="KW-0460">Magnesium</keyword>
<feature type="region of interest" description="Disordered" evidence="20">
    <location>
        <begin position="848"/>
        <end position="870"/>
    </location>
</feature>
<keyword evidence="14 24" id="KW-0675">Receptor</keyword>
<dbReference type="SMART" id="SM00219">
    <property type="entry name" value="TyrKc"/>
    <property type="match status" value="1"/>
</dbReference>
<keyword evidence="16" id="KW-0393">Immunoglobulin domain</keyword>
<proteinExistence type="evidence at transcript level"/>
<dbReference type="FunFam" id="1.10.510.10:FF:000462">
    <property type="entry name" value="Receptor tyrosine kinase"/>
    <property type="match status" value="1"/>
</dbReference>
<dbReference type="InterPro" id="IPR001245">
    <property type="entry name" value="Ser-Thr/Tyr_kinase_cat_dom"/>
</dbReference>
<feature type="domain" description="Ig-like" evidence="23">
    <location>
        <begin position="248"/>
        <end position="335"/>
    </location>
</feature>
<feature type="binding site" evidence="19">
    <location>
        <position position="1025"/>
    </location>
    <ligand>
        <name>Mg(2+)</name>
        <dbReference type="ChEBI" id="CHEBI:18420"/>
    </ligand>
</feature>
<evidence type="ECO:0000256" key="15">
    <source>
        <dbReference type="ARBA" id="ARBA00023180"/>
    </source>
</evidence>
<dbReference type="GO" id="GO:0007169">
    <property type="term" value="P:cell surface receptor protein tyrosine kinase signaling pathway"/>
    <property type="evidence" value="ECO:0007669"/>
    <property type="project" value="InterPro"/>
</dbReference>
<organism evidence="24">
    <name type="scientific">Podocoryna carnea</name>
    <name type="common">Hydrozoan</name>
    <dbReference type="NCBI Taxonomy" id="6096"/>
    <lineage>
        <taxon>Eukaryota</taxon>
        <taxon>Metazoa</taxon>
        <taxon>Cnidaria</taxon>
        <taxon>Hydrozoa</taxon>
        <taxon>Hydroidolina</taxon>
        <taxon>Anthoathecata</taxon>
        <taxon>Filifera</taxon>
        <taxon>Hydractiniidae</taxon>
        <taxon>Podocoryna</taxon>
    </lineage>
</organism>
<dbReference type="InterPro" id="IPR007110">
    <property type="entry name" value="Ig-like_dom"/>
</dbReference>
<dbReference type="GO" id="GO:0043235">
    <property type="term" value="C:receptor complex"/>
    <property type="evidence" value="ECO:0007669"/>
    <property type="project" value="TreeGrafter"/>
</dbReference>
<dbReference type="PROSITE" id="PS00109">
    <property type="entry name" value="PROTEIN_KINASE_TYR"/>
    <property type="match status" value="1"/>
</dbReference>
<feature type="binding site" evidence="19">
    <location>
        <position position="1012"/>
    </location>
    <ligand>
        <name>Mg(2+)</name>
        <dbReference type="ChEBI" id="CHEBI:18420"/>
    </ligand>
</feature>
<dbReference type="GO" id="GO:0004714">
    <property type="term" value="F:transmembrane receptor protein tyrosine kinase activity"/>
    <property type="evidence" value="ECO:0007669"/>
    <property type="project" value="UniProtKB-EC"/>
</dbReference>
<keyword evidence="12" id="KW-0829">Tyrosine-protein kinase</keyword>
<dbReference type="PROSITE" id="PS50835">
    <property type="entry name" value="IG_LIKE"/>
    <property type="match status" value="6"/>
</dbReference>
<evidence type="ECO:0000256" key="19">
    <source>
        <dbReference type="PIRSR" id="PIRSR000615-3"/>
    </source>
</evidence>
<dbReference type="InterPro" id="IPR050122">
    <property type="entry name" value="RTK"/>
</dbReference>
<feature type="domain" description="Ig-like" evidence="23">
    <location>
        <begin position="137"/>
        <end position="241"/>
    </location>
</feature>
<evidence type="ECO:0000256" key="1">
    <source>
        <dbReference type="ARBA" id="ARBA00004251"/>
    </source>
</evidence>
<keyword evidence="11 21" id="KW-0472">Membrane</keyword>
<keyword evidence="19" id="KW-0479">Metal-binding</keyword>
<keyword evidence="9 18" id="KW-0067">ATP-binding</keyword>
<dbReference type="Gene3D" id="1.10.510.10">
    <property type="entry name" value="Transferase(Phosphotransferase) domain 1"/>
    <property type="match status" value="1"/>
</dbReference>
<evidence type="ECO:0000256" key="11">
    <source>
        <dbReference type="ARBA" id="ARBA00023136"/>
    </source>
</evidence>
<evidence type="ECO:0000256" key="18">
    <source>
        <dbReference type="PIRSR" id="PIRSR000615-2"/>
    </source>
</evidence>
<dbReference type="SMART" id="SM00409">
    <property type="entry name" value="IG"/>
    <property type="match status" value="5"/>
</dbReference>
<feature type="region of interest" description="Disordered" evidence="20">
    <location>
        <begin position="1182"/>
        <end position="1254"/>
    </location>
</feature>
<accession>Q674V1</accession>
<dbReference type="CDD" id="cd00096">
    <property type="entry name" value="Ig"/>
    <property type="match status" value="1"/>
</dbReference>
<keyword evidence="15" id="KW-0325">Glycoprotein</keyword>
<feature type="compositionally biased region" description="Basic residues" evidence="20">
    <location>
        <begin position="857"/>
        <end position="870"/>
    </location>
</feature>
<feature type="domain" description="Protein kinase" evidence="22">
    <location>
        <begin position="822"/>
        <end position="1142"/>
    </location>
</feature>
<keyword evidence="8" id="KW-0418">Kinase</keyword>
<dbReference type="PROSITE" id="PS00240">
    <property type="entry name" value="RECEPTOR_TYR_KIN_III"/>
    <property type="match status" value="1"/>
</dbReference>
<evidence type="ECO:0000256" key="14">
    <source>
        <dbReference type="ARBA" id="ARBA00023170"/>
    </source>
</evidence>
<evidence type="ECO:0000256" key="4">
    <source>
        <dbReference type="ARBA" id="ARBA00022553"/>
    </source>
</evidence>
<reference evidence="24" key="1">
    <citation type="journal article" date="2004" name="Dev. Dyn.">
        <title>Homologs of vascular endothelial growth factor and receptor, VEGF and VEGFR, in the jellyfish Podocoryne carnea.</title>
        <authorList>
            <person name="Seipel K."/>
            <person name="Eberhardt M."/>
            <person name="Muller P."/>
            <person name="Pescia E."/>
            <person name="Yanze N."/>
            <person name="Schmid V."/>
        </authorList>
    </citation>
    <scope>NUCLEOTIDE SEQUENCE</scope>
</reference>
<sequence length="1254" mass="141040">MIWYIKLIFLVGIIESVAGGIVFTIKKWETPIPGNPNFELPFRMAQAGALLSISCQTNDTTADVTLSRRTGSEPYVDAKETFKDTISQVGQTFFITKLESWQGGYFMCTATNYKDEEIEFEMGQLSVSQLEVPIAPPILSKSPSNTILIETNANANVTCKTNGLPGEDASILNWFRKKSEILTPIDESRVIRSGHYEKDTANHIDVEILMFKNFGKDEVGTYVCQRKLDKSNPTFDNVTIALQPDVEPSVTLPDISSNTIFIKPGIQLYPLRCSTGGSPKPNKHWAKDGQIVHKCPNIHKPDCIYSLVMTSHLKHSGIYKCVAENYLKNASKSVSVQVLDPPVLDKPTPTKVAGFERDEELYCVVKSANPMPFIKWEFQPDTCDTQTAGRCDPIEADWKPFSTQKPDTKTSTNFSSIIPTKTKSNFFYRCIAENEQGTDTYQFALVRKEQAPAQFFITPKNNRTVTEQDRLEIQCSGDLYIFKSVKITKDGIELTANETVTDNVRLTTFKVDAVSLSADGVYQCEAVLRRGGDQKVMTTIFVKKLMKPVISGFNNLEVSQDTISHMNVSCFATGHPPPDFTSKFNGKRLENISTIPNIDRCKTSDSGIYKLRNKNNVLLLCKLDYEKQQGMYQCEASNKVDTALQRRNLTILAKPKIFNSGKEWKVTLSGVVEVSCVAKANPPANVSWYRIEKDARKPISWRMGADILYVGNSVEDTSSGYNCTASNELGNVTRYVQILAGDSAVVGGASSKGTIIGVIVATVIIVLIALILILWYRRHLKKRYALFLEPNEDWQIDPDRTIFEQSSELPYDMDWEFPRSKISLIKTLGSGAFGQVWLAEAEGIHGFKPRDKSSSASKRRKSFQKGQRRRYHSLSIRYRKQLNVEEVTSLEKSMVAVKTLKDDAAEGEYKDLASELKILIHLGEHKNIVNLLGACTTNGKLYVILECCPRGNLLTFLRGKRETFQPVWTKYDTDMENEFTYIDLLMIVIQVAKRMDFLQSQKCVHRDLAARNVLVGPDYIMKIADFGLARDIYKDEFYLKETTGLLPVKWMAPESLFDKVYTSMSDIWSYGIVLWEAFTLGGSPYPGLPTEDLFGFLEDGKRMERPEICPKSVFEIMSDCWTKSPYDRPMFSQIYDRLTNVLKHNVPSDSDYLDFTDAKENDYLTPDIKANSNEYLEASAENFSPKGQTYVPPPSKDLFDESSPLPPEPTDGYVPMTPGPQAAPTDGYVPMTPGDHYQSPPSSFRYDGSDDVIV</sequence>
<feature type="active site" description="Proton acceptor" evidence="17">
    <location>
        <position position="1007"/>
    </location>
</feature>
<dbReference type="SUPFAM" id="SSF48726">
    <property type="entry name" value="Immunoglobulin"/>
    <property type="match status" value="3"/>
</dbReference>
<dbReference type="InterPro" id="IPR013783">
    <property type="entry name" value="Ig-like_fold"/>
</dbReference>
<dbReference type="InterPro" id="IPR003598">
    <property type="entry name" value="Ig_sub2"/>
</dbReference>
<feature type="binding site" evidence="18">
    <location>
        <position position="1011"/>
    </location>
    <ligand>
        <name>ATP</name>
        <dbReference type="ChEBI" id="CHEBI:30616"/>
    </ligand>
</feature>
<evidence type="ECO:0000256" key="12">
    <source>
        <dbReference type="ARBA" id="ARBA00023137"/>
    </source>
</evidence>
<dbReference type="Pfam" id="PF07679">
    <property type="entry name" value="I-set"/>
    <property type="match status" value="1"/>
</dbReference>
<dbReference type="InterPro" id="IPR036179">
    <property type="entry name" value="Ig-like_dom_sf"/>
</dbReference>
<keyword evidence="13" id="KW-1015">Disulfide bond</keyword>
<feature type="binding site" evidence="18">
    <location>
        <begin position="829"/>
        <end position="836"/>
    </location>
    <ligand>
        <name>ATP</name>
        <dbReference type="ChEBI" id="CHEBI:30616"/>
    </ligand>
</feature>
<dbReference type="AlphaFoldDB" id="Q674V1"/>
<name>Q674V1_PODCA</name>
<evidence type="ECO:0000256" key="20">
    <source>
        <dbReference type="SAM" id="MobiDB-lite"/>
    </source>
</evidence>
<feature type="domain" description="Ig-like" evidence="23">
    <location>
        <begin position="36"/>
        <end position="119"/>
    </location>
</feature>
<dbReference type="InterPro" id="IPR013098">
    <property type="entry name" value="Ig_I-set"/>
</dbReference>
<keyword evidence="3" id="KW-1003">Cell membrane</keyword>